<dbReference type="FunFam" id="1.10.287.370:FF:000001">
    <property type="entry name" value="Prefoldin subunit 3"/>
    <property type="match status" value="1"/>
</dbReference>
<evidence type="ECO:0008006" key="8">
    <source>
        <dbReference type="Google" id="ProtNLM"/>
    </source>
</evidence>
<dbReference type="GO" id="GO:0007017">
    <property type="term" value="P:microtubule-based process"/>
    <property type="evidence" value="ECO:0007669"/>
    <property type="project" value="TreeGrafter"/>
</dbReference>
<dbReference type="CDD" id="cd23156">
    <property type="entry name" value="Prefoldin_3"/>
    <property type="match status" value="1"/>
</dbReference>
<dbReference type="PANTHER" id="PTHR12409:SF0">
    <property type="entry name" value="PREFOLDIN SUBUNIT 3"/>
    <property type="match status" value="1"/>
</dbReference>
<dbReference type="GO" id="GO:0007021">
    <property type="term" value="P:tubulin complex assembly"/>
    <property type="evidence" value="ECO:0007669"/>
    <property type="project" value="TreeGrafter"/>
</dbReference>
<dbReference type="InterPro" id="IPR004127">
    <property type="entry name" value="Prefoldin_subunit_alpha"/>
</dbReference>
<feature type="region of interest" description="Disordered" evidence="5">
    <location>
        <begin position="71"/>
        <end position="91"/>
    </location>
</feature>
<evidence type="ECO:0000313" key="6">
    <source>
        <dbReference type="EMBL" id="WPK24981.1"/>
    </source>
</evidence>
<proteinExistence type="inferred from homology"/>
<evidence type="ECO:0000256" key="5">
    <source>
        <dbReference type="SAM" id="MobiDB-lite"/>
    </source>
</evidence>
<dbReference type="PANTHER" id="PTHR12409">
    <property type="entry name" value="PREFOLDIN SUBUNIT 3"/>
    <property type="match status" value="1"/>
</dbReference>
<dbReference type="AlphaFoldDB" id="A0AAX4H9M4"/>
<dbReference type="KEGG" id="asau:88173345"/>
<sequence length="269" mass="30954">MKQNVEVEAIFPQIHQLFPLIIKSSTKSSSLFSLTSVSPVPPSTHSQSYYFPLSTHKTHNGVSQVCKKHSNVTEHQSLTSRPKNTNPRGIPEAPFIEKVESIIKDPETEFKPAMTAFQDRLQQYKYMELSKQQQLADLKLKIPDIEKNLAVISHIKLLKDSGEEKLETNYELDSTLYTKAEVDVENLDSVCLWLGADVMLEYPLDEAVELLEVRLKNNTEQLKTIEEDLDFLRQNITTMEVNTARLYNWDVERMKNMKAVEQNTKELKI</sequence>
<dbReference type="InterPro" id="IPR016655">
    <property type="entry name" value="PFD3"/>
</dbReference>
<reference evidence="6 7" key="1">
    <citation type="submission" date="2023-10" db="EMBL/GenBank/DDBJ databases">
        <title>Draft Genome Sequence of Candida saopaulonensis from a very Premature Infant with Sepsis.</title>
        <authorList>
            <person name="Ning Y."/>
            <person name="Dai R."/>
            <person name="Xiao M."/>
            <person name="Xu Y."/>
            <person name="Yan Q."/>
            <person name="Zhang L."/>
        </authorList>
    </citation>
    <scope>NUCLEOTIDE SEQUENCE [LARGE SCALE GENOMIC DNA]</scope>
    <source>
        <strain evidence="6 7">19XY460</strain>
    </source>
</reference>
<keyword evidence="3" id="KW-0143">Chaperone</keyword>
<dbReference type="GO" id="GO:0015631">
    <property type="term" value="F:tubulin binding"/>
    <property type="evidence" value="ECO:0007669"/>
    <property type="project" value="TreeGrafter"/>
</dbReference>
<evidence type="ECO:0000256" key="4">
    <source>
        <dbReference type="SAM" id="Coils"/>
    </source>
</evidence>
<dbReference type="Gene3D" id="1.10.287.370">
    <property type="match status" value="1"/>
</dbReference>
<feature type="coiled-coil region" evidence="4">
    <location>
        <begin position="208"/>
        <end position="242"/>
    </location>
</feature>
<dbReference type="InterPro" id="IPR009053">
    <property type="entry name" value="Prefoldin"/>
</dbReference>
<dbReference type="GeneID" id="88173345"/>
<evidence type="ECO:0000256" key="2">
    <source>
        <dbReference type="ARBA" id="ARBA00011695"/>
    </source>
</evidence>
<name>A0AAX4H9M4_9ASCO</name>
<evidence type="ECO:0000313" key="7">
    <source>
        <dbReference type="Proteomes" id="UP001338582"/>
    </source>
</evidence>
<protein>
    <recommendedName>
        <fullName evidence="8">Prefoldin subunit 3</fullName>
    </recommendedName>
</protein>
<evidence type="ECO:0000256" key="3">
    <source>
        <dbReference type="ARBA" id="ARBA00023186"/>
    </source>
</evidence>
<comment type="subunit">
    <text evidence="2">Heterohexamer of two PFD-alpha type and four PFD-beta type subunits.</text>
</comment>
<keyword evidence="4" id="KW-0175">Coiled coil</keyword>
<dbReference type="EMBL" id="CP138896">
    <property type="protein sequence ID" value="WPK24981.1"/>
    <property type="molecule type" value="Genomic_DNA"/>
</dbReference>
<dbReference type="GO" id="GO:0005737">
    <property type="term" value="C:cytoplasm"/>
    <property type="evidence" value="ECO:0007669"/>
    <property type="project" value="UniProtKB-ARBA"/>
</dbReference>
<dbReference type="Pfam" id="PF02996">
    <property type="entry name" value="Prefoldin"/>
    <property type="match status" value="1"/>
</dbReference>
<evidence type="ECO:0000256" key="1">
    <source>
        <dbReference type="ARBA" id="ARBA00010048"/>
    </source>
</evidence>
<dbReference type="SUPFAM" id="SSF46579">
    <property type="entry name" value="Prefoldin"/>
    <property type="match status" value="1"/>
</dbReference>
<gene>
    <name evidence="6" type="ORF">PUMCH_002280</name>
</gene>
<comment type="similarity">
    <text evidence="1">Belongs to the prefoldin subunit alpha family.</text>
</comment>
<dbReference type="GO" id="GO:0016272">
    <property type="term" value="C:prefoldin complex"/>
    <property type="evidence" value="ECO:0007669"/>
    <property type="project" value="InterPro"/>
</dbReference>
<dbReference type="GO" id="GO:0006457">
    <property type="term" value="P:protein folding"/>
    <property type="evidence" value="ECO:0007669"/>
    <property type="project" value="InterPro"/>
</dbReference>
<dbReference type="RefSeq" id="XP_062877364.1">
    <property type="nucleotide sequence ID" value="XM_063021294.1"/>
</dbReference>
<accession>A0AAX4H9M4</accession>
<feature type="compositionally biased region" description="Polar residues" evidence="5">
    <location>
        <begin position="73"/>
        <end position="87"/>
    </location>
</feature>
<dbReference type="Proteomes" id="UP001338582">
    <property type="component" value="Chromosome 3"/>
</dbReference>
<keyword evidence="7" id="KW-1185">Reference proteome</keyword>
<organism evidence="6 7">
    <name type="scientific">Australozyma saopauloensis</name>
    <dbReference type="NCBI Taxonomy" id="291208"/>
    <lineage>
        <taxon>Eukaryota</taxon>
        <taxon>Fungi</taxon>
        <taxon>Dikarya</taxon>
        <taxon>Ascomycota</taxon>
        <taxon>Saccharomycotina</taxon>
        <taxon>Pichiomycetes</taxon>
        <taxon>Metschnikowiaceae</taxon>
        <taxon>Australozyma</taxon>
    </lineage>
</organism>